<feature type="region of interest" description="Disordered" evidence="1">
    <location>
        <begin position="44"/>
        <end position="75"/>
    </location>
</feature>
<dbReference type="AlphaFoldDB" id="A0A1Y2BXR2"/>
<feature type="region of interest" description="Disordered" evidence="1">
    <location>
        <begin position="1"/>
        <end position="29"/>
    </location>
</feature>
<proteinExistence type="predicted"/>
<name>A0A1Y2BXR2_9FUNG</name>
<sequence>MSFTRAAGRTASRMASATSSASASKSSTSFRSFASAGPRFASFATGSESSTGFGFSSSSSARTYSTAPSSQLFGSGKGSLLVSLLEMSTFRSDIHAQTNTPAALASSRFTLEALHQLCFVSLEDDDL</sequence>
<organism evidence="2 3">
    <name type="scientific">Rhizoclosmatium globosum</name>
    <dbReference type="NCBI Taxonomy" id="329046"/>
    <lineage>
        <taxon>Eukaryota</taxon>
        <taxon>Fungi</taxon>
        <taxon>Fungi incertae sedis</taxon>
        <taxon>Chytridiomycota</taxon>
        <taxon>Chytridiomycota incertae sedis</taxon>
        <taxon>Chytridiomycetes</taxon>
        <taxon>Chytridiales</taxon>
        <taxon>Chytriomycetaceae</taxon>
        <taxon>Rhizoclosmatium</taxon>
    </lineage>
</organism>
<reference evidence="2 3" key="1">
    <citation type="submission" date="2016-07" db="EMBL/GenBank/DDBJ databases">
        <title>Pervasive Adenine N6-methylation of Active Genes in Fungi.</title>
        <authorList>
            <consortium name="DOE Joint Genome Institute"/>
            <person name="Mondo S.J."/>
            <person name="Dannebaum R.O."/>
            <person name="Kuo R.C."/>
            <person name="Labutti K."/>
            <person name="Haridas S."/>
            <person name="Kuo A."/>
            <person name="Salamov A."/>
            <person name="Ahrendt S.R."/>
            <person name="Lipzen A."/>
            <person name="Sullivan W."/>
            <person name="Andreopoulos W.B."/>
            <person name="Clum A."/>
            <person name="Lindquist E."/>
            <person name="Daum C."/>
            <person name="Ramamoorthy G.K."/>
            <person name="Gryganskyi A."/>
            <person name="Culley D."/>
            <person name="Magnuson J.K."/>
            <person name="James T.Y."/>
            <person name="O'Malley M.A."/>
            <person name="Stajich J.E."/>
            <person name="Spatafora J.W."/>
            <person name="Visel A."/>
            <person name="Grigoriev I.V."/>
        </authorList>
    </citation>
    <scope>NUCLEOTIDE SEQUENCE [LARGE SCALE GENOMIC DNA]</scope>
    <source>
        <strain evidence="2 3">JEL800</strain>
    </source>
</reference>
<comment type="caution">
    <text evidence="2">The sequence shown here is derived from an EMBL/GenBank/DDBJ whole genome shotgun (WGS) entry which is preliminary data.</text>
</comment>
<keyword evidence="3" id="KW-1185">Reference proteome</keyword>
<accession>A0A1Y2BXR2</accession>
<dbReference type="Proteomes" id="UP000193642">
    <property type="component" value="Unassembled WGS sequence"/>
</dbReference>
<protein>
    <submittedName>
        <fullName evidence="2">Uncharacterized protein</fullName>
    </submittedName>
</protein>
<evidence type="ECO:0000313" key="2">
    <source>
        <dbReference type="EMBL" id="ORY39538.1"/>
    </source>
</evidence>
<gene>
    <name evidence="2" type="ORF">BCR33DRAFT_390962</name>
</gene>
<evidence type="ECO:0000313" key="3">
    <source>
        <dbReference type="Proteomes" id="UP000193642"/>
    </source>
</evidence>
<evidence type="ECO:0000256" key="1">
    <source>
        <dbReference type="SAM" id="MobiDB-lite"/>
    </source>
</evidence>
<dbReference type="EMBL" id="MCGO01000039">
    <property type="protein sequence ID" value="ORY39538.1"/>
    <property type="molecule type" value="Genomic_DNA"/>
</dbReference>